<comment type="caution">
    <text evidence="2">The sequence shown here is derived from an EMBL/GenBank/DDBJ whole genome shotgun (WGS) entry which is preliminary data.</text>
</comment>
<protein>
    <submittedName>
        <fullName evidence="2">Putative ras-GEF domain-containing family member 1B isoform X2</fullName>
    </submittedName>
</protein>
<keyword evidence="3" id="KW-1185">Reference proteome</keyword>
<dbReference type="AlphaFoldDB" id="A0A2G8LI46"/>
<dbReference type="Proteomes" id="UP000230750">
    <property type="component" value="Unassembled WGS sequence"/>
</dbReference>
<evidence type="ECO:0000256" key="1">
    <source>
        <dbReference type="SAM" id="MobiDB-lite"/>
    </source>
</evidence>
<evidence type="ECO:0000313" key="3">
    <source>
        <dbReference type="Proteomes" id="UP000230750"/>
    </source>
</evidence>
<feature type="non-terminal residue" evidence="2">
    <location>
        <position position="1"/>
    </location>
</feature>
<evidence type="ECO:0000313" key="2">
    <source>
        <dbReference type="EMBL" id="PIK59929.1"/>
    </source>
</evidence>
<dbReference type="OrthoDB" id="8184882at2759"/>
<sequence>VTSHLLDGEQRKLVILQKQLEVKRKNGKPSSSSKAKRDYERQKASLERLQFQHCILEQEYREAATGMFTKHYWSPNSQRSLPHLGIRQLSKNRPSIFGTIAHDSPAGSGVPPTQ</sequence>
<feature type="non-terminal residue" evidence="2">
    <location>
        <position position="114"/>
    </location>
</feature>
<accession>A0A2G8LI46</accession>
<proteinExistence type="predicted"/>
<dbReference type="STRING" id="307972.A0A2G8LI46"/>
<organism evidence="2 3">
    <name type="scientific">Stichopus japonicus</name>
    <name type="common">Sea cucumber</name>
    <dbReference type="NCBI Taxonomy" id="307972"/>
    <lineage>
        <taxon>Eukaryota</taxon>
        <taxon>Metazoa</taxon>
        <taxon>Echinodermata</taxon>
        <taxon>Eleutherozoa</taxon>
        <taxon>Echinozoa</taxon>
        <taxon>Holothuroidea</taxon>
        <taxon>Aspidochirotacea</taxon>
        <taxon>Aspidochirotida</taxon>
        <taxon>Stichopodidae</taxon>
        <taxon>Apostichopus</taxon>
    </lineage>
</organism>
<feature type="region of interest" description="Disordered" evidence="1">
    <location>
        <begin position="20"/>
        <end position="41"/>
    </location>
</feature>
<reference evidence="2 3" key="1">
    <citation type="journal article" date="2017" name="PLoS Biol.">
        <title>The sea cucumber genome provides insights into morphological evolution and visceral regeneration.</title>
        <authorList>
            <person name="Zhang X."/>
            <person name="Sun L."/>
            <person name="Yuan J."/>
            <person name="Sun Y."/>
            <person name="Gao Y."/>
            <person name="Zhang L."/>
            <person name="Li S."/>
            <person name="Dai H."/>
            <person name="Hamel J.F."/>
            <person name="Liu C."/>
            <person name="Yu Y."/>
            <person name="Liu S."/>
            <person name="Lin W."/>
            <person name="Guo K."/>
            <person name="Jin S."/>
            <person name="Xu P."/>
            <person name="Storey K.B."/>
            <person name="Huan P."/>
            <person name="Zhang T."/>
            <person name="Zhou Y."/>
            <person name="Zhang J."/>
            <person name="Lin C."/>
            <person name="Li X."/>
            <person name="Xing L."/>
            <person name="Huo D."/>
            <person name="Sun M."/>
            <person name="Wang L."/>
            <person name="Mercier A."/>
            <person name="Li F."/>
            <person name="Yang H."/>
            <person name="Xiang J."/>
        </authorList>
    </citation>
    <scope>NUCLEOTIDE SEQUENCE [LARGE SCALE GENOMIC DNA]</scope>
    <source>
        <strain evidence="2">Shaxun</strain>
        <tissue evidence="2">Muscle</tissue>
    </source>
</reference>
<gene>
    <name evidence="2" type="ORF">BSL78_03149</name>
</gene>
<name>A0A2G8LI46_STIJA</name>
<dbReference type="EMBL" id="MRZV01000070">
    <property type="protein sequence ID" value="PIK59929.1"/>
    <property type="molecule type" value="Genomic_DNA"/>
</dbReference>